<protein>
    <submittedName>
        <fullName evidence="2">Uncharacterized protein</fullName>
    </submittedName>
</protein>
<comment type="caution">
    <text evidence="2">The sequence shown here is derived from an EMBL/GenBank/DDBJ whole genome shotgun (WGS) entry which is preliminary data.</text>
</comment>
<dbReference type="Proteomes" id="UP000719942">
    <property type="component" value="Unassembled WGS sequence"/>
</dbReference>
<evidence type="ECO:0000313" key="2">
    <source>
        <dbReference type="EMBL" id="MBW7573156.1"/>
    </source>
</evidence>
<organism evidence="2 3">
    <name type="scientific">Caproiciproducens faecalis</name>
    <dbReference type="NCBI Taxonomy" id="2820301"/>
    <lineage>
        <taxon>Bacteria</taxon>
        <taxon>Bacillati</taxon>
        <taxon>Bacillota</taxon>
        <taxon>Clostridia</taxon>
        <taxon>Eubacteriales</taxon>
        <taxon>Acutalibacteraceae</taxon>
        <taxon>Caproiciproducens</taxon>
    </lineage>
</organism>
<evidence type="ECO:0000256" key="1">
    <source>
        <dbReference type="SAM" id="MobiDB-lite"/>
    </source>
</evidence>
<evidence type="ECO:0000313" key="3">
    <source>
        <dbReference type="Proteomes" id="UP000719942"/>
    </source>
</evidence>
<reference evidence="2 3" key="1">
    <citation type="submission" date="2021-03" db="EMBL/GenBank/DDBJ databases">
        <title>Caproiciproducens sp. nov. isolated from feces of cow.</title>
        <authorList>
            <person name="Choi J.-Y."/>
        </authorList>
    </citation>
    <scope>NUCLEOTIDE SEQUENCE [LARGE SCALE GENOMIC DNA]</scope>
    <source>
        <strain evidence="2 3">AGMB10547</strain>
    </source>
</reference>
<dbReference type="RefSeq" id="WP_219965549.1">
    <property type="nucleotide sequence ID" value="NZ_JAGFNZ010000003.1"/>
</dbReference>
<gene>
    <name evidence="2" type="ORF">J5W02_10065</name>
</gene>
<sequence length="100" mass="10864">MKTITVKLKIDPQKFTAAQQFMEEKGLDISTELSKAVEDFYKRYVPSAVRKYIEKATSATHANAAKPFPSAPERPSESGSEEPNSDPDCSEFGAGGSYGA</sequence>
<dbReference type="EMBL" id="JAGFNZ010000003">
    <property type="protein sequence ID" value="MBW7573156.1"/>
    <property type="molecule type" value="Genomic_DNA"/>
</dbReference>
<feature type="region of interest" description="Disordered" evidence="1">
    <location>
        <begin position="59"/>
        <end position="100"/>
    </location>
</feature>
<keyword evidence="3" id="KW-1185">Reference proteome</keyword>
<accession>A0ABS7DPX9</accession>
<feature type="compositionally biased region" description="Acidic residues" evidence="1">
    <location>
        <begin position="79"/>
        <end position="89"/>
    </location>
</feature>
<name>A0ABS7DPX9_9FIRM</name>
<proteinExistence type="predicted"/>